<accession>A0AA48IA56</accession>
<evidence type="ECO:0000256" key="2">
    <source>
        <dbReference type="ARBA" id="ARBA00022490"/>
    </source>
</evidence>
<dbReference type="Gene3D" id="3.30.70.980">
    <property type="match status" value="2"/>
</dbReference>
<dbReference type="NCBIfam" id="NF001030">
    <property type="entry name" value="PRK00110.1"/>
    <property type="match status" value="1"/>
</dbReference>
<evidence type="ECO:0000256" key="6">
    <source>
        <dbReference type="HAMAP-Rule" id="MF_00693"/>
    </source>
</evidence>
<name>A0AA48IA56_9FIRM</name>
<proteinExistence type="inferred from homology"/>
<dbReference type="GO" id="GO:0005829">
    <property type="term" value="C:cytosol"/>
    <property type="evidence" value="ECO:0007669"/>
    <property type="project" value="TreeGrafter"/>
</dbReference>
<dbReference type="InterPro" id="IPR029072">
    <property type="entry name" value="YebC-like"/>
</dbReference>
<comment type="subcellular location">
    <subcellularLocation>
        <location evidence="6">Cytoplasm</location>
    </subcellularLocation>
</comment>
<dbReference type="NCBIfam" id="NF009044">
    <property type="entry name" value="PRK12378.1"/>
    <property type="match status" value="1"/>
</dbReference>
<evidence type="ECO:0000256" key="4">
    <source>
        <dbReference type="ARBA" id="ARBA00023125"/>
    </source>
</evidence>
<gene>
    <name evidence="9" type="ORF">CfP315_0230</name>
</gene>
<dbReference type="KEGG" id="ips:CfP315_0230"/>
<dbReference type="GO" id="GO:0006355">
    <property type="term" value="P:regulation of DNA-templated transcription"/>
    <property type="evidence" value="ECO:0007669"/>
    <property type="project" value="UniProtKB-UniRule"/>
</dbReference>
<organism evidence="9">
    <name type="scientific">Candidatus Improbicoccus pseudotrichonymphae</name>
    <dbReference type="NCBI Taxonomy" id="3033792"/>
    <lineage>
        <taxon>Bacteria</taxon>
        <taxon>Bacillati</taxon>
        <taxon>Bacillota</taxon>
        <taxon>Clostridia</taxon>
        <taxon>Candidatus Improbicoccus</taxon>
    </lineage>
</organism>
<evidence type="ECO:0000259" key="7">
    <source>
        <dbReference type="Pfam" id="PF01709"/>
    </source>
</evidence>
<keyword evidence="3 6" id="KW-0805">Transcription regulation</keyword>
<dbReference type="Pfam" id="PF01709">
    <property type="entry name" value="Transcrip_reg"/>
    <property type="match status" value="1"/>
</dbReference>
<dbReference type="PANTHER" id="PTHR12532">
    <property type="entry name" value="TRANSLATIONAL ACTIVATOR OF CYTOCHROME C OXIDASE 1"/>
    <property type="match status" value="1"/>
</dbReference>
<dbReference type="InterPro" id="IPR017856">
    <property type="entry name" value="Integrase-like_N"/>
</dbReference>
<dbReference type="AlphaFoldDB" id="A0AA48IA56"/>
<dbReference type="FunFam" id="1.10.10.200:FF:000002">
    <property type="entry name" value="Probable transcriptional regulatory protein CLM62_37755"/>
    <property type="match status" value="1"/>
</dbReference>
<dbReference type="Proteomes" id="UP001337580">
    <property type="component" value="Chromosome"/>
</dbReference>
<dbReference type="PANTHER" id="PTHR12532:SF6">
    <property type="entry name" value="TRANSCRIPTIONAL REGULATORY PROTEIN YEBC-RELATED"/>
    <property type="match status" value="1"/>
</dbReference>
<protein>
    <recommendedName>
        <fullName evidence="6">Probable transcriptional regulatory protein CfP315_0230</fullName>
    </recommendedName>
</protein>
<feature type="domain" description="TACO1/YebC-like second and third" evidence="7">
    <location>
        <begin position="82"/>
        <end position="238"/>
    </location>
</feature>
<dbReference type="SUPFAM" id="SSF75625">
    <property type="entry name" value="YebC-like"/>
    <property type="match status" value="1"/>
</dbReference>
<keyword evidence="5 6" id="KW-0804">Transcription</keyword>
<dbReference type="InterPro" id="IPR002876">
    <property type="entry name" value="Transcrip_reg_TACO1-like"/>
</dbReference>
<dbReference type="HAMAP" id="MF_00693">
    <property type="entry name" value="Transcrip_reg_TACO1"/>
    <property type="match status" value="1"/>
</dbReference>
<dbReference type="Gene3D" id="1.10.10.200">
    <property type="match status" value="1"/>
</dbReference>
<dbReference type="EMBL" id="AP027924">
    <property type="protein sequence ID" value="BED91715.1"/>
    <property type="molecule type" value="Genomic_DNA"/>
</dbReference>
<evidence type="ECO:0000256" key="3">
    <source>
        <dbReference type="ARBA" id="ARBA00023015"/>
    </source>
</evidence>
<dbReference type="InterPro" id="IPR026564">
    <property type="entry name" value="Transcrip_reg_TACO1-like_dom3"/>
</dbReference>
<sequence>MSGHSKWNTIKRKKEKFDAQKGKIFTKIGREIAVAVRNKGPDPNTNFYLRDCISKAKSLNVPNENIERIIKRVSGENSCENYESFFYEGYGPEGSAFIVEALTDNRNRTVSNLRRYFSRNGGNLGSSGCVSFLFKEQSLISIEKKNLTEEELIENIFDIPITDIKDDGGSFLLLGEKGDGENIRLKLREKNYNIVSCENLMLPISPVKTHDENLIKKIQNLIDVLEDDDDIQTVWHNYEFDD</sequence>
<keyword evidence="4 6" id="KW-0238">DNA-binding</keyword>
<comment type="similarity">
    <text evidence="1 6">Belongs to the TACO1 family.</text>
</comment>
<feature type="domain" description="TACO1/YebC-like N-terminal" evidence="8">
    <location>
        <begin position="5"/>
        <end position="76"/>
    </location>
</feature>
<keyword evidence="2 6" id="KW-0963">Cytoplasm</keyword>
<evidence type="ECO:0000256" key="5">
    <source>
        <dbReference type="ARBA" id="ARBA00023163"/>
    </source>
</evidence>
<evidence type="ECO:0000313" key="9">
    <source>
        <dbReference type="EMBL" id="BED91715.1"/>
    </source>
</evidence>
<evidence type="ECO:0000259" key="8">
    <source>
        <dbReference type="Pfam" id="PF20772"/>
    </source>
</evidence>
<reference evidence="9" key="1">
    <citation type="journal article" date="2023" name="ISME J.">
        <title>Emergence of putative energy parasites within Clostridia revealed by genome analysis of a novel endosymbiotic clade.</title>
        <authorList>
            <person name="Takahashi K."/>
            <person name="Kuwahara H."/>
            <person name="Horikawa Y."/>
            <person name="Izawa K."/>
            <person name="Kato D."/>
            <person name="Inagaki T."/>
            <person name="Yuki M."/>
            <person name="Ohkuma M."/>
            <person name="Hongoh Y."/>
        </authorList>
    </citation>
    <scope>NUCLEOTIDE SEQUENCE</scope>
    <source>
        <strain evidence="9">CfP3-15</strain>
    </source>
</reference>
<dbReference type="GO" id="GO:0003677">
    <property type="term" value="F:DNA binding"/>
    <property type="evidence" value="ECO:0007669"/>
    <property type="project" value="UniProtKB-UniRule"/>
</dbReference>
<dbReference type="NCBIfam" id="TIGR01033">
    <property type="entry name" value="YebC/PmpR family DNA-binding transcriptional regulator"/>
    <property type="match status" value="1"/>
</dbReference>
<dbReference type="Pfam" id="PF20772">
    <property type="entry name" value="TACO1_YebC_N"/>
    <property type="match status" value="1"/>
</dbReference>
<dbReference type="InterPro" id="IPR048300">
    <property type="entry name" value="TACO1_YebC-like_2nd/3rd_dom"/>
</dbReference>
<evidence type="ECO:0000256" key="1">
    <source>
        <dbReference type="ARBA" id="ARBA00008724"/>
    </source>
</evidence>
<dbReference type="InterPro" id="IPR049083">
    <property type="entry name" value="TACO1_YebC_N"/>
</dbReference>